<feature type="region of interest" description="Disordered" evidence="1">
    <location>
        <begin position="523"/>
        <end position="571"/>
    </location>
</feature>
<name>A0ABQ5SFY1_9CHLO</name>
<keyword evidence="2" id="KW-0472">Membrane</keyword>
<feature type="transmembrane region" description="Helical" evidence="2">
    <location>
        <begin position="185"/>
        <end position="209"/>
    </location>
</feature>
<evidence type="ECO:0000256" key="1">
    <source>
        <dbReference type="SAM" id="MobiDB-lite"/>
    </source>
</evidence>
<evidence type="ECO:0000256" key="2">
    <source>
        <dbReference type="SAM" id="Phobius"/>
    </source>
</evidence>
<feature type="compositionally biased region" description="Low complexity" evidence="1">
    <location>
        <begin position="542"/>
        <end position="557"/>
    </location>
</feature>
<gene>
    <name evidence="3" type="ORF">VaNZ11_013154</name>
</gene>
<feature type="region of interest" description="Disordered" evidence="1">
    <location>
        <begin position="370"/>
        <end position="407"/>
    </location>
</feature>
<organism evidence="3 4">
    <name type="scientific">Volvox africanus</name>
    <dbReference type="NCBI Taxonomy" id="51714"/>
    <lineage>
        <taxon>Eukaryota</taxon>
        <taxon>Viridiplantae</taxon>
        <taxon>Chlorophyta</taxon>
        <taxon>core chlorophytes</taxon>
        <taxon>Chlorophyceae</taxon>
        <taxon>CS clade</taxon>
        <taxon>Chlamydomonadales</taxon>
        <taxon>Volvocaceae</taxon>
        <taxon>Volvox</taxon>
    </lineage>
</organism>
<dbReference type="Proteomes" id="UP001165090">
    <property type="component" value="Unassembled WGS sequence"/>
</dbReference>
<dbReference type="EMBL" id="BSDZ01000080">
    <property type="protein sequence ID" value="GLI68699.1"/>
    <property type="molecule type" value="Genomic_DNA"/>
</dbReference>
<accession>A0ABQ5SFY1</accession>
<protein>
    <submittedName>
        <fullName evidence="3">Uncharacterized protein</fullName>
    </submittedName>
</protein>
<sequence length="571" mass="58670">MEGGAKTAPLLGAVPLAHTAIMAGTAAAARVVPPAVAAHSAYGGTRAVVRGTRHAARVGGPPLSWPFNMADDLLEYALHVAGRIWNTWLALVLLTAILAVRIVGRTTRALAGAMAAAAEGPAKRMVHHRQVARDRLLGSGYDPGSRGVFMAVPGPVMHLMLPAQVGANLLSSGSAHGGEHSGAGLLSYILAPAVMAVASSVAAADVWAWRIRRLFVGVSHIFPGSRTKGLSSLPIRAGEEHVGVDVSGGAACAPSSYPPTASIAAPVAKPASASAATAPEPVGAFRLIPPIPVAYPGIGENRGITAATIATGTDDDPFTAPADAFAAALDLMGTATRGGLGNGEDSPQHRRSRAHDLMPYDLVQGMDYGADAEGCEDVPNELQPATSMDKDRDRQRSINLDALDTGTAVGIRSRHEPHHHHRQHEHDMSVRWEGLKKSSVGSGGGDGSSDAPLQLRRSEVVSNSGALTPPDAATGPSDRQYPAGTAAAADVEDDGSSDFGVRGRFFGYTPMYSGLNDGLGAAAAPQSQREDLHSETHGSVGGALASLGGKLSCSGCGDVYRDPRDEKEGAP</sequence>
<keyword evidence="4" id="KW-1185">Reference proteome</keyword>
<feature type="region of interest" description="Disordered" evidence="1">
    <location>
        <begin position="460"/>
        <end position="496"/>
    </location>
</feature>
<feature type="transmembrane region" description="Helical" evidence="2">
    <location>
        <begin position="84"/>
        <end position="104"/>
    </location>
</feature>
<keyword evidence="2" id="KW-0812">Transmembrane</keyword>
<evidence type="ECO:0000313" key="3">
    <source>
        <dbReference type="EMBL" id="GLI68699.1"/>
    </source>
</evidence>
<keyword evidence="2" id="KW-1133">Transmembrane helix</keyword>
<comment type="caution">
    <text evidence="3">The sequence shown here is derived from an EMBL/GenBank/DDBJ whole genome shotgun (WGS) entry which is preliminary data.</text>
</comment>
<feature type="compositionally biased region" description="Basic and acidic residues" evidence="1">
    <location>
        <begin position="559"/>
        <end position="571"/>
    </location>
</feature>
<proteinExistence type="predicted"/>
<reference evidence="3 4" key="1">
    <citation type="journal article" date="2023" name="IScience">
        <title>Expanded male sex-determining region conserved during the evolution of homothallism in the green alga Volvox.</title>
        <authorList>
            <person name="Yamamoto K."/>
            <person name="Matsuzaki R."/>
            <person name="Mahakham W."/>
            <person name="Heman W."/>
            <person name="Sekimoto H."/>
            <person name="Kawachi M."/>
            <person name="Minakuchi Y."/>
            <person name="Toyoda A."/>
            <person name="Nozaki H."/>
        </authorList>
    </citation>
    <scope>NUCLEOTIDE SEQUENCE [LARGE SCALE GENOMIC DNA]</scope>
    <source>
        <strain evidence="3 4">NIES-4468</strain>
    </source>
</reference>
<evidence type="ECO:0000313" key="4">
    <source>
        <dbReference type="Proteomes" id="UP001165090"/>
    </source>
</evidence>